<proteinExistence type="predicted"/>
<keyword evidence="3" id="KW-1185">Reference proteome</keyword>
<evidence type="ECO:0000313" key="3">
    <source>
        <dbReference type="Proteomes" id="UP000238479"/>
    </source>
</evidence>
<gene>
    <name evidence="2" type="ORF">RchiOBHm_Chr4g0414821</name>
</gene>
<keyword evidence="1" id="KW-0472">Membrane</keyword>
<feature type="transmembrane region" description="Helical" evidence="1">
    <location>
        <begin position="24"/>
        <end position="46"/>
    </location>
</feature>
<dbReference type="AlphaFoldDB" id="A0A2P6QWH3"/>
<reference evidence="2 3" key="1">
    <citation type="journal article" date="2018" name="Nat. Genet.">
        <title>The Rosa genome provides new insights in the design of modern roses.</title>
        <authorList>
            <person name="Bendahmane M."/>
        </authorList>
    </citation>
    <scope>NUCLEOTIDE SEQUENCE [LARGE SCALE GENOMIC DNA]</scope>
    <source>
        <strain evidence="3">cv. Old Blush</strain>
    </source>
</reference>
<sequence length="70" mass="8367">MDLVDYINISVWSLDVSTSGYDPYHYKVVLMILIVEILQFGPYTYALSRDRYTQYMYEFYSTFIVSIELL</sequence>
<keyword evidence="1" id="KW-0812">Transmembrane</keyword>
<organism evidence="2 3">
    <name type="scientific">Rosa chinensis</name>
    <name type="common">China rose</name>
    <dbReference type="NCBI Taxonomy" id="74649"/>
    <lineage>
        <taxon>Eukaryota</taxon>
        <taxon>Viridiplantae</taxon>
        <taxon>Streptophyta</taxon>
        <taxon>Embryophyta</taxon>
        <taxon>Tracheophyta</taxon>
        <taxon>Spermatophyta</taxon>
        <taxon>Magnoliopsida</taxon>
        <taxon>eudicotyledons</taxon>
        <taxon>Gunneridae</taxon>
        <taxon>Pentapetalae</taxon>
        <taxon>rosids</taxon>
        <taxon>fabids</taxon>
        <taxon>Rosales</taxon>
        <taxon>Rosaceae</taxon>
        <taxon>Rosoideae</taxon>
        <taxon>Rosoideae incertae sedis</taxon>
        <taxon>Rosa</taxon>
    </lineage>
</organism>
<evidence type="ECO:0000313" key="2">
    <source>
        <dbReference type="EMBL" id="PRQ38516.1"/>
    </source>
</evidence>
<accession>A0A2P6QWH3</accession>
<comment type="caution">
    <text evidence="2">The sequence shown here is derived from an EMBL/GenBank/DDBJ whole genome shotgun (WGS) entry which is preliminary data.</text>
</comment>
<dbReference type="EMBL" id="PDCK01000042">
    <property type="protein sequence ID" value="PRQ38516.1"/>
    <property type="molecule type" value="Genomic_DNA"/>
</dbReference>
<name>A0A2P6QWH3_ROSCH</name>
<dbReference type="Gramene" id="PRQ38516">
    <property type="protein sequence ID" value="PRQ38516"/>
    <property type="gene ID" value="RchiOBHm_Chr4g0414821"/>
</dbReference>
<dbReference type="Proteomes" id="UP000238479">
    <property type="component" value="Chromosome 4"/>
</dbReference>
<keyword evidence="1" id="KW-1133">Transmembrane helix</keyword>
<evidence type="ECO:0000256" key="1">
    <source>
        <dbReference type="SAM" id="Phobius"/>
    </source>
</evidence>
<protein>
    <submittedName>
        <fullName evidence="2">Uncharacterized protein</fullName>
    </submittedName>
</protein>